<reference evidence="2" key="1">
    <citation type="submission" date="2021-02" db="EMBL/GenBank/DDBJ databases">
        <title>Fulvivirga sp. S481 isolated from sea water.</title>
        <authorList>
            <person name="Bae S.S."/>
            <person name="Baek K."/>
        </authorList>
    </citation>
    <scope>NUCLEOTIDE SEQUENCE</scope>
    <source>
        <strain evidence="2">S481</strain>
    </source>
</reference>
<gene>
    <name evidence="2" type="ORF">JR347_06965</name>
</gene>
<dbReference type="NCBIfam" id="TIGR04131">
    <property type="entry name" value="Bac_Flav_CTERM"/>
    <property type="match status" value="1"/>
</dbReference>
<proteinExistence type="predicted"/>
<dbReference type="Proteomes" id="UP000662783">
    <property type="component" value="Chromosome"/>
</dbReference>
<dbReference type="AlphaFoldDB" id="A0A974WJA2"/>
<accession>A0A974WJA2</accession>
<feature type="signal peptide" evidence="1">
    <location>
        <begin position="1"/>
        <end position="18"/>
    </location>
</feature>
<organism evidence="2 3">
    <name type="scientific">Fulvivirga lutea</name>
    <dbReference type="NCBI Taxonomy" id="2810512"/>
    <lineage>
        <taxon>Bacteria</taxon>
        <taxon>Pseudomonadati</taxon>
        <taxon>Bacteroidota</taxon>
        <taxon>Cytophagia</taxon>
        <taxon>Cytophagales</taxon>
        <taxon>Fulvivirgaceae</taxon>
        <taxon>Fulvivirga</taxon>
    </lineage>
</organism>
<name>A0A974WJA2_9BACT</name>
<dbReference type="InterPro" id="IPR026341">
    <property type="entry name" value="T9SS_type_B"/>
</dbReference>
<dbReference type="Pfam" id="PF13585">
    <property type="entry name" value="CHU_C"/>
    <property type="match status" value="1"/>
</dbReference>
<keyword evidence="3" id="KW-1185">Reference proteome</keyword>
<evidence type="ECO:0000313" key="2">
    <source>
        <dbReference type="EMBL" id="QSE98813.1"/>
    </source>
</evidence>
<sequence length="142" mass="15801">MKTLITTILICLSTHVFAQLHDNQSINYRIVAVSNDNPRIESVSNEVKLFLPMKLYLPSAFTPNNDGLNDTFGAVGEGIEKYNLVVYNRWGEPVFETNSASAKWDGTYHGTPVPFGSYTYKLVAYGKEFGQVNKTGSVMVIN</sequence>
<keyword evidence="1" id="KW-0732">Signal</keyword>
<dbReference type="EMBL" id="CP070608">
    <property type="protein sequence ID" value="QSE98813.1"/>
    <property type="molecule type" value="Genomic_DNA"/>
</dbReference>
<evidence type="ECO:0000313" key="3">
    <source>
        <dbReference type="Proteomes" id="UP000662783"/>
    </source>
</evidence>
<dbReference type="KEGG" id="fuv:JR347_06965"/>
<protein>
    <submittedName>
        <fullName evidence="2">Gliding motility-associated C-terminal domain-containing protein</fullName>
    </submittedName>
</protein>
<dbReference type="RefSeq" id="WP_205723327.1">
    <property type="nucleotide sequence ID" value="NZ_CP070608.1"/>
</dbReference>
<evidence type="ECO:0000256" key="1">
    <source>
        <dbReference type="SAM" id="SignalP"/>
    </source>
</evidence>
<feature type="chain" id="PRO_5037976017" evidence="1">
    <location>
        <begin position="19"/>
        <end position="142"/>
    </location>
</feature>